<feature type="active site" evidence="13">
    <location>
        <position position="67"/>
    </location>
</feature>
<dbReference type="PANTHER" id="PTHR23132:SF25">
    <property type="entry name" value="D-ALANINE--D-ALANINE LIGASE A"/>
    <property type="match status" value="1"/>
</dbReference>
<feature type="binding site" evidence="14">
    <location>
        <begin position="234"/>
        <end position="236"/>
    </location>
    <ligand>
        <name>ATP</name>
        <dbReference type="ChEBI" id="CHEBI:30616"/>
    </ligand>
</feature>
<keyword evidence="10 15" id="KW-0464">Manganese</keyword>
<evidence type="ECO:0000256" key="12">
    <source>
        <dbReference type="HAMAP-Rule" id="MF_00047"/>
    </source>
</evidence>
<organism evidence="19 20">
    <name type="scientific">Corynebacterium kroppenstedtii</name>
    <dbReference type="NCBI Taxonomy" id="161879"/>
    <lineage>
        <taxon>Bacteria</taxon>
        <taxon>Bacillati</taxon>
        <taxon>Actinomycetota</taxon>
        <taxon>Actinomycetes</taxon>
        <taxon>Mycobacteriales</taxon>
        <taxon>Corynebacteriaceae</taxon>
        <taxon>Corynebacterium</taxon>
    </lineage>
</organism>
<dbReference type="Proteomes" id="UP000249432">
    <property type="component" value="Unassembled WGS sequence"/>
</dbReference>
<feature type="domain" description="ATP-grasp" evidence="18">
    <location>
        <begin position="199"/>
        <end position="403"/>
    </location>
</feature>
<dbReference type="PROSITE" id="PS00843">
    <property type="entry name" value="DALA_DALA_LIGASE_1"/>
    <property type="match status" value="1"/>
</dbReference>
<dbReference type="NCBIfam" id="NF002528">
    <property type="entry name" value="PRK01966.1-4"/>
    <property type="match status" value="1"/>
</dbReference>
<evidence type="ECO:0000256" key="11">
    <source>
        <dbReference type="ARBA" id="ARBA00023316"/>
    </source>
</evidence>
<evidence type="ECO:0000256" key="9">
    <source>
        <dbReference type="ARBA" id="ARBA00022984"/>
    </source>
</evidence>
<keyword evidence="3 12" id="KW-0436">Ligase</keyword>
<dbReference type="Pfam" id="PF07478">
    <property type="entry name" value="Dala_Dala_lig_C"/>
    <property type="match status" value="1"/>
</dbReference>
<evidence type="ECO:0000256" key="8">
    <source>
        <dbReference type="ARBA" id="ARBA00022960"/>
    </source>
</evidence>
<evidence type="ECO:0000256" key="13">
    <source>
        <dbReference type="PIRSR" id="PIRSR039102-1"/>
    </source>
</evidence>
<feature type="binding site" evidence="14">
    <location>
        <position position="195"/>
    </location>
    <ligand>
        <name>ATP</name>
        <dbReference type="ChEBI" id="CHEBI:30616"/>
    </ligand>
</feature>
<feature type="binding site" evidence="15">
    <location>
        <position position="372"/>
    </location>
    <ligand>
        <name>Mg(2+)</name>
        <dbReference type="ChEBI" id="CHEBI:18420"/>
        <label>2</label>
    </ligand>
</feature>
<dbReference type="Gene3D" id="3.30.1490.20">
    <property type="entry name" value="ATP-grasp fold, A domain"/>
    <property type="match status" value="1"/>
</dbReference>
<comment type="subcellular location">
    <subcellularLocation>
        <location evidence="12">Cytoplasm</location>
    </subcellularLocation>
</comment>
<accession>A0A2W5T389</accession>
<evidence type="ECO:0000256" key="3">
    <source>
        <dbReference type="ARBA" id="ARBA00022598"/>
    </source>
</evidence>
<evidence type="ECO:0000256" key="2">
    <source>
        <dbReference type="ARBA" id="ARBA00010871"/>
    </source>
</evidence>
<comment type="catalytic activity">
    <reaction evidence="12">
        <text>2 D-alanine + ATP = D-alanyl-D-alanine + ADP + phosphate + H(+)</text>
        <dbReference type="Rhea" id="RHEA:11224"/>
        <dbReference type="ChEBI" id="CHEBI:15378"/>
        <dbReference type="ChEBI" id="CHEBI:30616"/>
        <dbReference type="ChEBI" id="CHEBI:43474"/>
        <dbReference type="ChEBI" id="CHEBI:57416"/>
        <dbReference type="ChEBI" id="CHEBI:57822"/>
        <dbReference type="ChEBI" id="CHEBI:456216"/>
        <dbReference type="EC" id="6.3.2.4"/>
    </reaction>
</comment>
<evidence type="ECO:0000259" key="18">
    <source>
        <dbReference type="PROSITE" id="PS50975"/>
    </source>
</evidence>
<keyword evidence="7 15" id="KW-0460">Magnesium</keyword>
<evidence type="ECO:0000256" key="10">
    <source>
        <dbReference type="ARBA" id="ARBA00023211"/>
    </source>
</evidence>
<dbReference type="SUPFAM" id="SSF56059">
    <property type="entry name" value="Glutathione synthetase ATP-binding domain-like"/>
    <property type="match status" value="1"/>
</dbReference>
<comment type="cofactor">
    <cofactor evidence="15">
        <name>Mg(2+)</name>
        <dbReference type="ChEBI" id="CHEBI:18420"/>
    </cofactor>
    <cofactor evidence="15">
        <name>Mn(2+)</name>
        <dbReference type="ChEBI" id="CHEBI:29035"/>
    </cofactor>
    <text evidence="15">Binds 2 magnesium or manganese ions per subunit.</text>
</comment>
<dbReference type="AlphaFoldDB" id="A0A2W5T389"/>
<feature type="region of interest" description="Disordered" evidence="17">
    <location>
        <begin position="1"/>
        <end position="52"/>
    </location>
</feature>
<feature type="binding site" evidence="14">
    <location>
        <begin position="369"/>
        <end position="370"/>
    </location>
    <ligand>
        <name>ATP</name>
        <dbReference type="ChEBI" id="CHEBI:30616"/>
    </ligand>
</feature>
<keyword evidence="8 12" id="KW-0133">Cell shape</keyword>
<evidence type="ECO:0000256" key="15">
    <source>
        <dbReference type="PIRSR" id="PIRSR039102-3"/>
    </source>
</evidence>
<gene>
    <name evidence="12" type="primary">ddl</name>
    <name evidence="19" type="ORF">DI525_02870</name>
</gene>
<dbReference type="GO" id="GO:0008716">
    <property type="term" value="F:D-alanine-D-alanine ligase activity"/>
    <property type="evidence" value="ECO:0007669"/>
    <property type="project" value="UniProtKB-UniRule"/>
</dbReference>
<comment type="cofactor">
    <cofactor evidence="1">
        <name>Mn(2+)</name>
        <dbReference type="ChEBI" id="CHEBI:29035"/>
    </cofactor>
</comment>
<dbReference type="EC" id="6.3.2.4" evidence="12"/>
<dbReference type="InterPro" id="IPR011761">
    <property type="entry name" value="ATP-grasp"/>
</dbReference>
<dbReference type="UniPathway" id="UPA00219"/>
<keyword evidence="4 15" id="KW-0479">Metal-binding</keyword>
<dbReference type="Gene3D" id="3.30.470.20">
    <property type="entry name" value="ATP-grasp fold, B domain"/>
    <property type="match status" value="1"/>
</dbReference>
<comment type="pathway">
    <text evidence="12">Cell wall biogenesis; peptidoglycan biosynthesis.</text>
</comment>
<reference evidence="19 20" key="1">
    <citation type="submission" date="2017-08" db="EMBL/GenBank/DDBJ databases">
        <title>Infants hospitalized years apart are colonized by the same room-sourced microbial strains.</title>
        <authorList>
            <person name="Brooks B."/>
            <person name="Olm M.R."/>
            <person name="Firek B.A."/>
            <person name="Baker R."/>
            <person name="Thomas B.C."/>
            <person name="Morowitz M.J."/>
            <person name="Banfield J.F."/>
        </authorList>
    </citation>
    <scope>NUCLEOTIDE SEQUENCE [LARGE SCALE GENOMIC DNA]</scope>
    <source>
        <strain evidence="19">S2_003_000_R1_3</strain>
    </source>
</reference>
<dbReference type="HAMAP" id="MF_00047">
    <property type="entry name" value="Dala_Dala_lig"/>
    <property type="match status" value="1"/>
</dbReference>
<dbReference type="InterPro" id="IPR013815">
    <property type="entry name" value="ATP_grasp_subdomain_1"/>
</dbReference>
<evidence type="ECO:0000313" key="19">
    <source>
        <dbReference type="EMBL" id="PZR05835.1"/>
    </source>
</evidence>
<evidence type="ECO:0000256" key="17">
    <source>
        <dbReference type="SAM" id="MobiDB-lite"/>
    </source>
</evidence>
<proteinExistence type="inferred from homology"/>
<keyword evidence="9 12" id="KW-0573">Peptidoglycan synthesis</keyword>
<dbReference type="NCBIfam" id="TIGR01205">
    <property type="entry name" value="D_ala_D_alaTIGR"/>
    <property type="match status" value="1"/>
</dbReference>
<feature type="binding site" evidence="15">
    <location>
        <position position="370"/>
    </location>
    <ligand>
        <name>Mg(2+)</name>
        <dbReference type="ChEBI" id="CHEBI:18420"/>
        <label>2</label>
    </ligand>
</feature>
<comment type="similarity">
    <text evidence="2 12">Belongs to the D-alanine--D-alanine ligase family.</text>
</comment>
<dbReference type="SUPFAM" id="SSF52440">
    <property type="entry name" value="PreATP-grasp domain"/>
    <property type="match status" value="1"/>
</dbReference>
<dbReference type="PROSITE" id="PS00844">
    <property type="entry name" value="DALA_DALA_LIGASE_2"/>
    <property type="match status" value="1"/>
</dbReference>
<dbReference type="Pfam" id="PF01820">
    <property type="entry name" value="Dala_Dala_lig_N"/>
    <property type="match status" value="1"/>
</dbReference>
<dbReference type="InterPro" id="IPR011127">
    <property type="entry name" value="Dala_Dala_lig_N"/>
</dbReference>
<dbReference type="InterPro" id="IPR011095">
    <property type="entry name" value="Dala_Dala_lig_C"/>
</dbReference>
<dbReference type="GO" id="GO:0009252">
    <property type="term" value="P:peptidoglycan biosynthetic process"/>
    <property type="evidence" value="ECO:0007669"/>
    <property type="project" value="UniProtKB-UniRule"/>
</dbReference>
<dbReference type="GO" id="GO:0071555">
    <property type="term" value="P:cell wall organization"/>
    <property type="evidence" value="ECO:0007669"/>
    <property type="project" value="UniProtKB-KW"/>
</dbReference>
<feature type="binding site" evidence="15">
    <location>
        <position position="358"/>
    </location>
    <ligand>
        <name>Mg(2+)</name>
        <dbReference type="ChEBI" id="CHEBI:18420"/>
        <label>1</label>
    </ligand>
</feature>
<keyword evidence="6 16" id="KW-0067">ATP-binding</keyword>
<dbReference type="GO" id="GO:0005829">
    <property type="term" value="C:cytosol"/>
    <property type="evidence" value="ECO:0007669"/>
    <property type="project" value="TreeGrafter"/>
</dbReference>
<protein>
    <recommendedName>
        <fullName evidence="12">D-alanine--D-alanine ligase</fullName>
        <ecNumber evidence="12">6.3.2.4</ecNumber>
    </recommendedName>
    <alternativeName>
        <fullName evidence="12">D-Ala-D-Ala ligase</fullName>
    </alternativeName>
    <alternativeName>
        <fullName evidence="12">D-alanylalanine synthetase</fullName>
    </alternativeName>
</protein>
<evidence type="ECO:0000256" key="14">
    <source>
        <dbReference type="PIRSR" id="PIRSR039102-2"/>
    </source>
</evidence>
<dbReference type="PIRSF" id="PIRSF039102">
    <property type="entry name" value="Ddl/VanB"/>
    <property type="match status" value="1"/>
</dbReference>
<dbReference type="InterPro" id="IPR000291">
    <property type="entry name" value="D-Ala_lig_Van_CS"/>
</dbReference>
<dbReference type="GO" id="GO:0005524">
    <property type="term" value="F:ATP binding"/>
    <property type="evidence" value="ECO:0007669"/>
    <property type="project" value="UniProtKB-UniRule"/>
</dbReference>
<evidence type="ECO:0000313" key="20">
    <source>
        <dbReference type="Proteomes" id="UP000249432"/>
    </source>
</evidence>
<feature type="binding site" evidence="15">
    <location>
        <position position="370"/>
    </location>
    <ligand>
        <name>Mg(2+)</name>
        <dbReference type="ChEBI" id="CHEBI:18420"/>
        <label>1</label>
    </ligand>
</feature>
<evidence type="ECO:0000256" key="16">
    <source>
        <dbReference type="PROSITE-ProRule" id="PRU00409"/>
    </source>
</evidence>
<evidence type="ECO:0000256" key="4">
    <source>
        <dbReference type="ARBA" id="ARBA00022723"/>
    </source>
</evidence>
<dbReference type="GO" id="GO:0046872">
    <property type="term" value="F:metal ion binding"/>
    <property type="evidence" value="ECO:0007669"/>
    <property type="project" value="UniProtKB-KW"/>
</dbReference>
<evidence type="ECO:0000256" key="7">
    <source>
        <dbReference type="ARBA" id="ARBA00022842"/>
    </source>
</evidence>
<dbReference type="EMBL" id="QFRA01000004">
    <property type="protein sequence ID" value="PZR05835.1"/>
    <property type="molecule type" value="Genomic_DNA"/>
</dbReference>
<dbReference type="PROSITE" id="PS50975">
    <property type="entry name" value="ATP_GRASP"/>
    <property type="match status" value="1"/>
</dbReference>
<evidence type="ECO:0000256" key="1">
    <source>
        <dbReference type="ARBA" id="ARBA00001936"/>
    </source>
</evidence>
<keyword evidence="11 12" id="KW-0961">Cell wall biogenesis/degradation</keyword>
<dbReference type="GO" id="GO:0008360">
    <property type="term" value="P:regulation of cell shape"/>
    <property type="evidence" value="ECO:0007669"/>
    <property type="project" value="UniProtKB-KW"/>
</dbReference>
<keyword evidence="5 14" id="KW-0547">Nucleotide-binding</keyword>
<keyword evidence="12" id="KW-0963">Cytoplasm</keyword>
<sequence>MPLQLVPVTTSEPSSDSSADITSQSESLLVASAQSGPGAGGERDENSGHNEHSRIRVAVVYGGCSSEHSISCVSAGAVISHLDPDRYQVVPIGITRDGRWVVGSSDPNELSIRERQLPEVKAGTSLSLSLDPQHAGRFVYADGPDVGQVFADVDVIFPVLHGRFGEDGTVQGLFDMASVPYVGAGVLASAASMDKEFTKKLAAAEGLPIGRDVVLRETRSLTEEEKNLLGLPVFVKPARGGSSIGISKVDQWDELDDALVLARQHDSKVIVESMIIGTEVECGVLQRPDGTVEASFPAQLEDTESGDEGFYGFDTKYLDNVITAQIPPHFDDDTIRHIRELAVETFHALDCEGLARVDFFVTDRGPVLNEINTMPGFTPISMYPQMFGAMGIDYPDLLDLLIQRAMVAHPGA</sequence>
<feature type="binding site" evidence="14">
    <location>
        <begin position="242"/>
        <end position="243"/>
    </location>
    <ligand>
        <name>ATP</name>
        <dbReference type="ChEBI" id="CHEBI:30616"/>
    </ligand>
</feature>
<feature type="compositionally biased region" description="Low complexity" evidence="17">
    <location>
        <begin position="9"/>
        <end position="27"/>
    </location>
</feature>
<comment type="function">
    <text evidence="12">Cell wall formation.</text>
</comment>
<feature type="compositionally biased region" description="Basic and acidic residues" evidence="17">
    <location>
        <begin position="41"/>
        <end position="52"/>
    </location>
</feature>
<dbReference type="InterPro" id="IPR016185">
    <property type="entry name" value="PreATP-grasp_dom_sf"/>
</dbReference>
<dbReference type="Gene3D" id="3.40.50.20">
    <property type="match status" value="1"/>
</dbReference>
<comment type="caution">
    <text evidence="19">The sequence shown here is derived from an EMBL/GenBank/DDBJ whole genome shotgun (WGS) entry which is preliminary data.</text>
</comment>
<feature type="active site" evidence="13">
    <location>
        <position position="381"/>
    </location>
</feature>
<dbReference type="InterPro" id="IPR005905">
    <property type="entry name" value="D_ala_D_ala"/>
</dbReference>
<dbReference type="PANTHER" id="PTHR23132">
    <property type="entry name" value="D-ALANINE--D-ALANINE LIGASE"/>
    <property type="match status" value="1"/>
</dbReference>
<evidence type="ECO:0000256" key="5">
    <source>
        <dbReference type="ARBA" id="ARBA00022741"/>
    </source>
</evidence>
<name>A0A2W5T389_9CORY</name>
<feature type="binding site" evidence="14">
    <location>
        <begin position="272"/>
        <end position="279"/>
    </location>
    <ligand>
        <name>ATP</name>
        <dbReference type="ChEBI" id="CHEBI:30616"/>
    </ligand>
</feature>
<evidence type="ECO:0000256" key="6">
    <source>
        <dbReference type="ARBA" id="ARBA00022840"/>
    </source>
</evidence>
<feature type="active site" evidence="13">
    <location>
        <position position="242"/>
    </location>
</feature>